<comment type="subcellular location">
    <subcellularLocation>
        <location evidence="1">Nucleus</location>
        <location evidence="1">Nucleolus</location>
    </subcellularLocation>
</comment>
<feature type="compositionally biased region" description="Basic and acidic residues" evidence="6">
    <location>
        <begin position="183"/>
        <end position="209"/>
    </location>
</feature>
<gene>
    <name evidence="7" type="ORF">WJX81_005158</name>
</gene>
<evidence type="ECO:0000256" key="2">
    <source>
        <dbReference type="ARBA" id="ARBA00007336"/>
    </source>
</evidence>
<reference evidence="7 8" key="1">
    <citation type="journal article" date="2024" name="Nat. Commun.">
        <title>Phylogenomics reveals the evolutionary origins of lichenization in chlorophyte algae.</title>
        <authorList>
            <person name="Puginier C."/>
            <person name="Libourel C."/>
            <person name="Otte J."/>
            <person name="Skaloud P."/>
            <person name="Haon M."/>
            <person name="Grisel S."/>
            <person name="Petersen M."/>
            <person name="Berrin J.G."/>
            <person name="Delaux P.M."/>
            <person name="Dal Grande F."/>
            <person name="Keller J."/>
        </authorList>
    </citation>
    <scope>NUCLEOTIDE SEQUENCE [LARGE SCALE GENOMIC DNA]</scope>
    <source>
        <strain evidence="7 8">SAG 245.80</strain>
    </source>
</reference>
<evidence type="ECO:0000256" key="4">
    <source>
        <dbReference type="ARBA" id="ARBA00023054"/>
    </source>
</evidence>
<comment type="similarity">
    <text evidence="2">Belongs to the EBP2 family.</text>
</comment>
<feature type="compositionally biased region" description="Basic and acidic residues" evidence="6">
    <location>
        <begin position="252"/>
        <end position="271"/>
    </location>
</feature>
<dbReference type="PANTHER" id="PTHR13028:SF0">
    <property type="entry name" value="RRNA-PROCESSING PROTEIN EBP2-RELATED"/>
    <property type="match status" value="1"/>
</dbReference>
<feature type="region of interest" description="Disordered" evidence="6">
    <location>
        <begin position="1"/>
        <end position="79"/>
    </location>
</feature>
<evidence type="ECO:0000256" key="1">
    <source>
        <dbReference type="ARBA" id="ARBA00004604"/>
    </source>
</evidence>
<keyword evidence="8" id="KW-1185">Reference proteome</keyword>
<keyword evidence="5" id="KW-0539">Nucleus</keyword>
<feature type="compositionally biased region" description="Gly residues" evidence="6">
    <location>
        <begin position="303"/>
        <end position="375"/>
    </location>
</feature>
<feature type="region of interest" description="Disordered" evidence="6">
    <location>
        <begin position="180"/>
        <end position="220"/>
    </location>
</feature>
<feature type="compositionally biased region" description="Low complexity" evidence="6">
    <location>
        <begin position="62"/>
        <end position="76"/>
    </location>
</feature>
<keyword evidence="3" id="KW-0690">Ribosome biogenesis</keyword>
<feature type="compositionally biased region" description="Basic residues" evidence="6">
    <location>
        <begin position="383"/>
        <end position="394"/>
    </location>
</feature>
<evidence type="ECO:0000256" key="6">
    <source>
        <dbReference type="SAM" id="MobiDB-lite"/>
    </source>
</evidence>
<sequence length="394" mass="40771">MDASSSEDDSAHGVGQAHTDGAAGPAFGAYAQVVLRGTADGNTSEEDSDDGDEESGDEEALAEAQAQAAATGRAARPPMYNTEALHSALEDISWPEGATWEESLAVTGDNAEQVADVDDDLTRELAFYNQALAAAKAALSRLEGAGVPWRRPADYYAEMVKSDVHMARVKAQLMHEQAQIEAADERRKQRDSKKYAKQVAAEKKKEKAQSRKAAVADVSKLRRQRARQGYAGELDVDKELAAMARKPPAPGERFRPGERKVSKQREYKDAKFGFGGPKRRLKQNDAASAADMDSYQPGRFNDGFGGGTRGRGGGSRGGGGGSRGRGGGRGARGGGGGRGGFGGGRGGSHGGRGGFGGGRGGIGGGLGARGGGVKKGGAAQRPGKARRAAGRGGK</sequence>
<accession>A0AAW1R2M2</accession>
<feature type="region of interest" description="Disordered" evidence="6">
    <location>
        <begin position="244"/>
        <end position="394"/>
    </location>
</feature>
<dbReference type="AlphaFoldDB" id="A0AAW1R2M2"/>
<dbReference type="GO" id="GO:0042273">
    <property type="term" value="P:ribosomal large subunit biogenesis"/>
    <property type="evidence" value="ECO:0007669"/>
    <property type="project" value="TreeGrafter"/>
</dbReference>
<evidence type="ECO:0008006" key="9">
    <source>
        <dbReference type="Google" id="ProtNLM"/>
    </source>
</evidence>
<proteinExistence type="inferred from homology"/>
<dbReference type="InterPro" id="IPR008610">
    <property type="entry name" value="Ebp2"/>
</dbReference>
<dbReference type="GO" id="GO:0030687">
    <property type="term" value="C:preribosome, large subunit precursor"/>
    <property type="evidence" value="ECO:0007669"/>
    <property type="project" value="TreeGrafter"/>
</dbReference>
<dbReference type="GO" id="GO:0005730">
    <property type="term" value="C:nucleolus"/>
    <property type="evidence" value="ECO:0007669"/>
    <property type="project" value="UniProtKB-SubCell"/>
</dbReference>
<dbReference type="Proteomes" id="UP001445335">
    <property type="component" value="Unassembled WGS sequence"/>
</dbReference>
<evidence type="ECO:0000256" key="5">
    <source>
        <dbReference type="ARBA" id="ARBA00023242"/>
    </source>
</evidence>
<organism evidence="7 8">
    <name type="scientific">Elliptochloris bilobata</name>
    <dbReference type="NCBI Taxonomy" id="381761"/>
    <lineage>
        <taxon>Eukaryota</taxon>
        <taxon>Viridiplantae</taxon>
        <taxon>Chlorophyta</taxon>
        <taxon>core chlorophytes</taxon>
        <taxon>Trebouxiophyceae</taxon>
        <taxon>Trebouxiophyceae incertae sedis</taxon>
        <taxon>Elliptochloris clade</taxon>
        <taxon>Elliptochloris</taxon>
    </lineage>
</organism>
<comment type="caution">
    <text evidence="7">The sequence shown here is derived from an EMBL/GenBank/DDBJ whole genome shotgun (WGS) entry which is preliminary data.</text>
</comment>
<evidence type="ECO:0000313" key="8">
    <source>
        <dbReference type="Proteomes" id="UP001445335"/>
    </source>
</evidence>
<evidence type="ECO:0000256" key="3">
    <source>
        <dbReference type="ARBA" id="ARBA00022517"/>
    </source>
</evidence>
<keyword evidence="4" id="KW-0175">Coiled coil</keyword>
<feature type="compositionally biased region" description="Acidic residues" evidence="6">
    <location>
        <begin position="43"/>
        <end position="61"/>
    </location>
</feature>
<evidence type="ECO:0000313" key="7">
    <source>
        <dbReference type="EMBL" id="KAK9827984.1"/>
    </source>
</evidence>
<dbReference type="PANTHER" id="PTHR13028">
    <property type="entry name" value="RRNA PROCESSING PROTEIN EBNA1-BINDING PROTEIN-RELATED"/>
    <property type="match status" value="1"/>
</dbReference>
<name>A0AAW1R2M2_9CHLO</name>
<dbReference type="GO" id="GO:0006364">
    <property type="term" value="P:rRNA processing"/>
    <property type="evidence" value="ECO:0007669"/>
    <property type="project" value="TreeGrafter"/>
</dbReference>
<protein>
    <recommendedName>
        <fullName evidence="9">rRNA processing protein EBP2</fullName>
    </recommendedName>
</protein>
<dbReference type="EMBL" id="JALJOU010000054">
    <property type="protein sequence ID" value="KAK9827984.1"/>
    <property type="molecule type" value="Genomic_DNA"/>
</dbReference>
<dbReference type="GO" id="GO:0034399">
    <property type="term" value="C:nuclear periphery"/>
    <property type="evidence" value="ECO:0007669"/>
    <property type="project" value="TreeGrafter"/>
</dbReference>
<dbReference type="Pfam" id="PF05890">
    <property type="entry name" value="Ebp2"/>
    <property type="match status" value="1"/>
</dbReference>